<evidence type="ECO:0000313" key="2">
    <source>
        <dbReference type="Proteomes" id="UP001158049"/>
    </source>
</evidence>
<dbReference type="EMBL" id="FXUL01000001">
    <property type="protein sequence ID" value="SMP42689.1"/>
    <property type="molecule type" value="Genomic_DNA"/>
</dbReference>
<sequence length="70" mass="7857">MNSTDEAILTFAEAFARLGDRKHSELYLEALATIVRMAKAEERHAVQLGRIEDDGMALQSMQAIPSLRMH</sequence>
<dbReference type="Proteomes" id="UP001158049">
    <property type="component" value="Unassembled WGS sequence"/>
</dbReference>
<dbReference type="RefSeq" id="WP_283440374.1">
    <property type="nucleotide sequence ID" value="NZ_FXUL01000001.1"/>
</dbReference>
<accession>A0ABY1PRN4</accession>
<protein>
    <recommendedName>
        <fullName evidence="3">Rubrerythrin diiron-binding domain-containing protein</fullName>
    </recommendedName>
</protein>
<evidence type="ECO:0000313" key="1">
    <source>
        <dbReference type="EMBL" id="SMP42689.1"/>
    </source>
</evidence>
<name>A0ABY1PRN4_9BURK</name>
<proteinExistence type="predicted"/>
<reference evidence="1 2" key="1">
    <citation type="submission" date="2017-05" db="EMBL/GenBank/DDBJ databases">
        <authorList>
            <person name="Varghese N."/>
            <person name="Submissions S."/>
        </authorList>
    </citation>
    <scope>NUCLEOTIDE SEQUENCE [LARGE SCALE GENOMIC DNA]</scope>
    <source>
        <strain evidence="1 2">DSM 26001</strain>
    </source>
</reference>
<evidence type="ECO:0008006" key="3">
    <source>
        <dbReference type="Google" id="ProtNLM"/>
    </source>
</evidence>
<comment type="caution">
    <text evidence="1">The sequence shown here is derived from an EMBL/GenBank/DDBJ whole genome shotgun (WGS) entry which is preliminary data.</text>
</comment>
<keyword evidence="2" id="KW-1185">Reference proteome</keyword>
<organism evidence="1 2">
    <name type="scientific">Noviherbaspirillum suwonense</name>
    <dbReference type="NCBI Taxonomy" id="1224511"/>
    <lineage>
        <taxon>Bacteria</taxon>
        <taxon>Pseudomonadati</taxon>
        <taxon>Pseudomonadota</taxon>
        <taxon>Betaproteobacteria</taxon>
        <taxon>Burkholderiales</taxon>
        <taxon>Oxalobacteraceae</taxon>
        <taxon>Noviherbaspirillum</taxon>
    </lineage>
</organism>
<gene>
    <name evidence="1" type="ORF">SAMN06295970_101222</name>
</gene>